<accession>A0A6J5Q8J9</accession>
<evidence type="ECO:0000313" key="1">
    <source>
        <dbReference type="EMBL" id="CAB4180353.1"/>
    </source>
</evidence>
<sequence>MTLWNPVWRITINSVVYTNFTLANLTITSGRTNIYEQAQAGYVNLTLINLEQTNVPLNINDSVTVELQDSTATFVPIFGGTITDFTIAVANSGTVAVNQTVSIIALGALSRLPKALTDGALASAHDGTQILEVLTDLLLNNWSEVPPAITWATYDPTIDWAHAENTGLGEIDTPGDYDLAARTADRIDMYSLVSALATSGLGYIYEDSLGRISYADSTHRSQYLALNGYTDLSAAQALSNGMAVQTRGGDVRNSVTIKYGANSTNETTPFEDATSIANYGRLAQIISTTLKNHADADAQAAFYLKLRAYPQAMFNQITYELTSPELADDDRDSLINIFMGLPVRISNMPLNMVSGTFIGFVEGWTFKASYNAVSVTPILSPLSFSLQAMKWSDVSILEKWNTISGSLEWQDATVVA</sequence>
<protein>
    <submittedName>
        <fullName evidence="1">Uncharacterized protein</fullName>
    </submittedName>
</protein>
<proteinExistence type="predicted"/>
<dbReference type="EMBL" id="LR797003">
    <property type="protein sequence ID" value="CAB4180353.1"/>
    <property type="molecule type" value="Genomic_DNA"/>
</dbReference>
<reference evidence="1" key="1">
    <citation type="submission" date="2020-05" db="EMBL/GenBank/DDBJ databases">
        <authorList>
            <person name="Chiriac C."/>
            <person name="Salcher M."/>
            <person name="Ghai R."/>
            <person name="Kavagutti S V."/>
        </authorList>
    </citation>
    <scope>NUCLEOTIDE SEQUENCE</scope>
</reference>
<gene>
    <name evidence="1" type="ORF">UFOVP1051_16</name>
</gene>
<organism evidence="1">
    <name type="scientific">uncultured Caudovirales phage</name>
    <dbReference type="NCBI Taxonomy" id="2100421"/>
    <lineage>
        <taxon>Viruses</taxon>
        <taxon>Duplodnaviria</taxon>
        <taxon>Heunggongvirae</taxon>
        <taxon>Uroviricota</taxon>
        <taxon>Caudoviricetes</taxon>
        <taxon>Peduoviridae</taxon>
        <taxon>Maltschvirus</taxon>
        <taxon>Maltschvirus maltsch</taxon>
    </lineage>
</organism>
<name>A0A6J5Q8J9_9CAUD</name>